<name>A0ACC3NB48_9PEZI</name>
<protein>
    <submittedName>
        <fullName evidence="1">Uncharacterized protein</fullName>
    </submittedName>
</protein>
<evidence type="ECO:0000313" key="2">
    <source>
        <dbReference type="Proteomes" id="UP001281147"/>
    </source>
</evidence>
<accession>A0ACC3NB48</accession>
<comment type="caution">
    <text evidence="1">The sequence shown here is derived from an EMBL/GenBank/DDBJ whole genome shotgun (WGS) entry which is preliminary data.</text>
</comment>
<dbReference type="EMBL" id="JAUTXU010000060">
    <property type="protein sequence ID" value="KAK3713749.1"/>
    <property type="molecule type" value="Genomic_DNA"/>
</dbReference>
<proteinExistence type="predicted"/>
<reference evidence="1" key="1">
    <citation type="submission" date="2023-07" db="EMBL/GenBank/DDBJ databases">
        <title>Black Yeasts Isolated from many extreme environments.</title>
        <authorList>
            <person name="Coleine C."/>
            <person name="Stajich J.E."/>
            <person name="Selbmann L."/>
        </authorList>
    </citation>
    <scope>NUCLEOTIDE SEQUENCE</scope>
    <source>
        <strain evidence="1">CCFEE 5714</strain>
    </source>
</reference>
<evidence type="ECO:0000313" key="1">
    <source>
        <dbReference type="EMBL" id="KAK3713749.1"/>
    </source>
</evidence>
<dbReference type="Proteomes" id="UP001281147">
    <property type="component" value="Unassembled WGS sequence"/>
</dbReference>
<sequence>MPANTAAGEERSWYQYVTIDLIVHILNRSIFHPYIAWLIPLCLRAVATQYDAPEFIAACIWATSVTLQRVLGVVNKRIAYGVPREVDWDEEVVVITGGANGLGKILAEMYGMRGASVAVLDIRKPEKESEGLAGVRFYACDVGDAAAVEKAKNEIEKDVCSTQYQWRQQCLASQLTLGTPTILINNAGIVNGKPLLKLSTADIQRNFNINLLSHFNTIRTFLPGMLASEVGGTLVTVASVLGKLGASHISDYTAAKAGLIAMHNSLRAEFASATAPEGAENIRTILVTPGQLNTNLFAGVQTPSSFFGPVVEPVELAREIVRMIDAGESGEISMPFYAKWIEWLHVLPVGLQKMVRRLTGMDRAMEGFGLPGAASSSSSGLTTNKPSEEKTA</sequence>
<keyword evidence="2" id="KW-1185">Reference proteome</keyword>
<gene>
    <name evidence="1" type="ORF">LTR37_008235</name>
</gene>
<organism evidence="1 2">
    <name type="scientific">Vermiconidia calcicola</name>
    <dbReference type="NCBI Taxonomy" id="1690605"/>
    <lineage>
        <taxon>Eukaryota</taxon>
        <taxon>Fungi</taxon>
        <taxon>Dikarya</taxon>
        <taxon>Ascomycota</taxon>
        <taxon>Pezizomycotina</taxon>
        <taxon>Dothideomycetes</taxon>
        <taxon>Dothideomycetidae</taxon>
        <taxon>Mycosphaerellales</taxon>
        <taxon>Extremaceae</taxon>
        <taxon>Vermiconidia</taxon>
    </lineage>
</organism>